<keyword evidence="2" id="KW-1185">Reference proteome</keyword>
<evidence type="ECO:0000313" key="1">
    <source>
        <dbReference type="EMBL" id="KAJ8491775.1"/>
    </source>
</evidence>
<evidence type="ECO:0000313" key="2">
    <source>
        <dbReference type="Proteomes" id="UP001222027"/>
    </source>
</evidence>
<protein>
    <submittedName>
        <fullName evidence="1">Uncharacterized protein</fullName>
    </submittedName>
</protein>
<dbReference type="EMBL" id="JAQQAF010000004">
    <property type="protein sequence ID" value="KAJ8491775.1"/>
    <property type="molecule type" value="Genomic_DNA"/>
</dbReference>
<sequence length="77" mass="8328">MGLVSCDAGLPHLVSTLIIKGFSLANLFGQSKDVTFCDLGGLFLVLTGGFNLTSATARQRGVLKFLNFRYLSERCKV</sequence>
<gene>
    <name evidence="1" type="ORF">OPV22_013496</name>
</gene>
<organism evidence="1 2">
    <name type="scientific">Ensete ventricosum</name>
    <name type="common">Abyssinian banana</name>
    <name type="synonym">Musa ensete</name>
    <dbReference type="NCBI Taxonomy" id="4639"/>
    <lineage>
        <taxon>Eukaryota</taxon>
        <taxon>Viridiplantae</taxon>
        <taxon>Streptophyta</taxon>
        <taxon>Embryophyta</taxon>
        <taxon>Tracheophyta</taxon>
        <taxon>Spermatophyta</taxon>
        <taxon>Magnoliopsida</taxon>
        <taxon>Liliopsida</taxon>
        <taxon>Zingiberales</taxon>
        <taxon>Musaceae</taxon>
        <taxon>Ensete</taxon>
    </lineage>
</organism>
<reference evidence="1 2" key="1">
    <citation type="submission" date="2022-12" db="EMBL/GenBank/DDBJ databases">
        <title>Chromosome-scale assembly of the Ensete ventricosum genome.</title>
        <authorList>
            <person name="Dussert Y."/>
            <person name="Stocks J."/>
            <person name="Wendawek A."/>
            <person name="Woldeyes F."/>
            <person name="Nichols R.A."/>
            <person name="Borrell J.S."/>
        </authorList>
    </citation>
    <scope>NUCLEOTIDE SEQUENCE [LARGE SCALE GENOMIC DNA]</scope>
    <source>
        <strain evidence="2">cv. Maze</strain>
        <tissue evidence="1">Seeds</tissue>
    </source>
</reference>
<proteinExistence type="predicted"/>
<dbReference type="AlphaFoldDB" id="A0AAV8QZH9"/>
<comment type="caution">
    <text evidence="1">The sequence shown here is derived from an EMBL/GenBank/DDBJ whole genome shotgun (WGS) entry which is preliminary data.</text>
</comment>
<name>A0AAV8QZH9_ENSVE</name>
<accession>A0AAV8QZH9</accession>
<dbReference type="Proteomes" id="UP001222027">
    <property type="component" value="Unassembled WGS sequence"/>
</dbReference>